<protein>
    <submittedName>
        <fullName evidence="2">Uncharacterized protein</fullName>
    </submittedName>
</protein>
<evidence type="ECO:0000313" key="3">
    <source>
        <dbReference type="Proteomes" id="UP000008311"/>
    </source>
</evidence>
<sequence length="69" mass="7322">MGCDAGTASITGRTSAKAVTNARDRLEPCPAGRQFGKRFARCADHRVQTVVAYFGSERPPACVKQLPAA</sequence>
<feature type="region of interest" description="Disordered" evidence="1">
    <location>
        <begin position="1"/>
        <end position="21"/>
    </location>
</feature>
<keyword evidence="3" id="KW-1185">Reference proteome</keyword>
<dbReference type="Proteomes" id="UP000008311">
    <property type="component" value="Unassembled WGS sequence"/>
</dbReference>
<name>B9T9F8_RICCO</name>
<dbReference type="InParanoid" id="B9T9F8"/>
<gene>
    <name evidence="2" type="ORF">RCOM_0051330</name>
</gene>
<organism evidence="2 3">
    <name type="scientific">Ricinus communis</name>
    <name type="common">Castor bean</name>
    <dbReference type="NCBI Taxonomy" id="3988"/>
    <lineage>
        <taxon>Eukaryota</taxon>
        <taxon>Viridiplantae</taxon>
        <taxon>Streptophyta</taxon>
        <taxon>Embryophyta</taxon>
        <taxon>Tracheophyta</taxon>
        <taxon>Spermatophyta</taxon>
        <taxon>Magnoliopsida</taxon>
        <taxon>eudicotyledons</taxon>
        <taxon>Gunneridae</taxon>
        <taxon>Pentapetalae</taxon>
        <taxon>rosids</taxon>
        <taxon>fabids</taxon>
        <taxon>Malpighiales</taxon>
        <taxon>Euphorbiaceae</taxon>
        <taxon>Acalyphoideae</taxon>
        <taxon>Acalypheae</taxon>
        <taxon>Ricinus</taxon>
    </lineage>
</organism>
<proteinExistence type="predicted"/>
<dbReference type="EMBL" id="EQ975358">
    <property type="protein sequence ID" value="EEF27507.1"/>
    <property type="molecule type" value="Genomic_DNA"/>
</dbReference>
<reference evidence="3" key="1">
    <citation type="journal article" date="2010" name="Nat. Biotechnol.">
        <title>Draft genome sequence of the oilseed species Ricinus communis.</title>
        <authorList>
            <person name="Chan A.P."/>
            <person name="Crabtree J."/>
            <person name="Zhao Q."/>
            <person name="Lorenzi H."/>
            <person name="Orvis J."/>
            <person name="Puiu D."/>
            <person name="Melake-Berhan A."/>
            <person name="Jones K.M."/>
            <person name="Redman J."/>
            <person name="Chen G."/>
            <person name="Cahoon E.B."/>
            <person name="Gedil M."/>
            <person name="Stanke M."/>
            <person name="Haas B.J."/>
            <person name="Wortman J.R."/>
            <person name="Fraser-Liggett C.M."/>
            <person name="Ravel J."/>
            <person name="Rabinowicz P.D."/>
        </authorList>
    </citation>
    <scope>NUCLEOTIDE SEQUENCE [LARGE SCALE GENOMIC DNA]</scope>
    <source>
        <strain evidence="3">cv. Hale</strain>
    </source>
</reference>
<evidence type="ECO:0000256" key="1">
    <source>
        <dbReference type="SAM" id="MobiDB-lite"/>
    </source>
</evidence>
<evidence type="ECO:0000313" key="2">
    <source>
        <dbReference type="EMBL" id="EEF27507.1"/>
    </source>
</evidence>
<dbReference type="AlphaFoldDB" id="B9T9F8"/>
<feature type="compositionally biased region" description="Polar residues" evidence="1">
    <location>
        <begin position="8"/>
        <end position="18"/>
    </location>
</feature>
<accession>B9T9F8</accession>